<dbReference type="EMBL" id="MDYQ01000351">
    <property type="protein sequence ID" value="PRP76111.1"/>
    <property type="molecule type" value="Genomic_DNA"/>
</dbReference>
<name>A0A2P6MWN1_9EUKA</name>
<proteinExistence type="predicted"/>
<organism evidence="1 3">
    <name type="scientific">Planoprotostelium fungivorum</name>
    <dbReference type="NCBI Taxonomy" id="1890364"/>
    <lineage>
        <taxon>Eukaryota</taxon>
        <taxon>Amoebozoa</taxon>
        <taxon>Evosea</taxon>
        <taxon>Variosea</taxon>
        <taxon>Cavosteliida</taxon>
        <taxon>Cavosteliaceae</taxon>
        <taxon>Planoprotostelium</taxon>
    </lineage>
</organism>
<accession>A0A2P6MWN1</accession>
<gene>
    <name evidence="2" type="ORF">PROFUN_10022</name>
    <name evidence="1" type="ORF">PROFUN_15440</name>
</gene>
<sequence length="176" mass="20093">MLLVKARSNRGYLDYETKGEKAIGDTKFAPAKMQTGVMNVGRKRSAEEEDVKFNQIGVENNPRMKRPREEVKVTKKERRTKASRKKIECTVATIWSEVKKLQPEVVSRQTATRTKDNLDDAPGYFQEVQVWSQHLSNGVDLEQYLDLNARFPDLSEGGCSSDDWSGGLLSYMYRPL</sequence>
<dbReference type="Proteomes" id="UP000241769">
    <property type="component" value="Unassembled WGS sequence"/>
</dbReference>
<protein>
    <submittedName>
        <fullName evidence="1">Uncharacterized protein</fullName>
    </submittedName>
</protein>
<dbReference type="AlphaFoldDB" id="A0A2P6MWN1"/>
<evidence type="ECO:0000313" key="1">
    <source>
        <dbReference type="EMBL" id="PRP76111.1"/>
    </source>
</evidence>
<reference evidence="1 3" key="1">
    <citation type="journal article" date="2018" name="Genome Biol. Evol.">
        <title>Multiple Roots of Fruiting Body Formation in Amoebozoa.</title>
        <authorList>
            <person name="Hillmann F."/>
            <person name="Forbes G."/>
            <person name="Novohradska S."/>
            <person name="Ferling I."/>
            <person name="Riege K."/>
            <person name="Groth M."/>
            <person name="Westermann M."/>
            <person name="Marz M."/>
            <person name="Spaller T."/>
            <person name="Winckler T."/>
            <person name="Schaap P."/>
            <person name="Glockner G."/>
        </authorList>
    </citation>
    <scope>NUCLEOTIDE SEQUENCE [LARGE SCALE GENOMIC DNA]</scope>
    <source>
        <strain evidence="1 3">Jena</strain>
    </source>
</reference>
<comment type="caution">
    <text evidence="1">The sequence shown here is derived from an EMBL/GenBank/DDBJ whole genome shotgun (WGS) entry which is preliminary data.</text>
</comment>
<evidence type="ECO:0000313" key="2">
    <source>
        <dbReference type="EMBL" id="PRP82807.1"/>
    </source>
</evidence>
<evidence type="ECO:0000313" key="3">
    <source>
        <dbReference type="Proteomes" id="UP000241769"/>
    </source>
</evidence>
<dbReference type="EMBL" id="MDYQ01000095">
    <property type="protein sequence ID" value="PRP82807.1"/>
    <property type="molecule type" value="Genomic_DNA"/>
</dbReference>
<dbReference type="InParanoid" id="A0A2P6MWN1"/>
<keyword evidence="3" id="KW-1185">Reference proteome</keyword>